<dbReference type="Gene3D" id="3.40.30.10">
    <property type="entry name" value="Glutaredoxin"/>
    <property type="match status" value="2"/>
</dbReference>
<reference evidence="6" key="1">
    <citation type="journal article" date="2024" name="Gigascience">
        <title>Chromosome-level genome of the poultry shaft louse Menopon gallinae provides insight into the host-switching and adaptive evolution of parasitic lice.</title>
        <authorList>
            <person name="Xu Y."/>
            <person name="Ma L."/>
            <person name="Liu S."/>
            <person name="Liang Y."/>
            <person name="Liu Q."/>
            <person name="He Z."/>
            <person name="Tian L."/>
            <person name="Duan Y."/>
            <person name="Cai W."/>
            <person name="Li H."/>
            <person name="Song F."/>
        </authorList>
    </citation>
    <scope>NUCLEOTIDE SEQUENCE</scope>
    <source>
        <strain evidence="6">Cailab_2023a</strain>
    </source>
</reference>
<evidence type="ECO:0000256" key="1">
    <source>
        <dbReference type="ARBA" id="ARBA00004167"/>
    </source>
</evidence>
<organism evidence="6">
    <name type="scientific">Menopon gallinae</name>
    <name type="common">poultry shaft louse</name>
    <dbReference type="NCBI Taxonomy" id="328185"/>
    <lineage>
        <taxon>Eukaryota</taxon>
        <taxon>Metazoa</taxon>
        <taxon>Ecdysozoa</taxon>
        <taxon>Arthropoda</taxon>
        <taxon>Hexapoda</taxon>
        <taxon>Insecta</taxon>
        <taxon>Pterygota</taxon>
        <taxon>Neoptera</taxon>
        <taxon>Paraneoptera</taxon>
        <taxon>Psocodea</taxon>
        <taxon>Troctomorpha</taxon>
        <taxon>Phthiraptera</taxon>
        <taxon>Amblycera</taxon>
        <taxon>Menoponidae</taxon>
        <taxon>Menopon</taxon>
    </lineage>
</organism>
<evidence type="ECO:0000256" key="5">
    <source>
        <dbReference type="SAM" id="SignalP"/>
    </source>
</evidence>
<keyword evidence="2" id="KW-0812">Transmembrane</keyword>
<keyword evidence="4" id="KW-0472">Membrane</keyword>
<comment type="subcellular location">
    <subcellularLocation>
        <location evidence="1">Membrane</location>
        <topology evidence="1">Single-pass membrane protein</topology>
    </subcellularLocation>
</comment>
<evidence type="ECO:0008006" key="7">
    <source>
        <dbReference type="Google" id="ProtNLM"/>
    </source>
</evidence>
<dbReference type="AlphaFoldDB" id="A0AAW2H8C9"/>
<dbReference type="Pfam" id="PF13848">
    <property type="entry name" value="Thioredoxin_6"/>
    <property type="match status" value="1"/>
</dbReference>
<evidence type="ECO:0000256" key="2">
    <source>
        <dbReference type="ARBA" id="ARBA00022692"/>
    </source>
</evidence>
<evidence type="ECO:0000256" key="4">
    <source>
        <dbReference type="ARBA" id="ARBA00023136"/>
    </source>
</evidence>
<keyword evidence="3" id="KW-1133">Transmembrane helix</keyword>
<sequence>MKSHCLPMFLLHLLHLHAKIYEQCELPRYDGYILTKFYKPKCPYSLKVKDIVDEIDTKLERSGSGVVLRYVDCTVCNCDEDEIITVPTLAIHKNGVETARHRGSGTMEEYVEFLVENTDVDASVFKRTYKNASGEVTNLKEADFEKGLDGPWVVLFYEKEDQHMDGLLGDIAKSYGKRVSIGKIHSRNAEGLEKKYNIQYYPLVLGIYSGIVVPYSKELAAAPLSRFVDELIEPTFQQMSVSKFEGVHKHMRAGEAIFIVFYSDLGLANSYFSRLAHEYKFKARIYKTNDHGLFEKASIWPKTDTEDDGHAVADEDKVILTVYKHGIFHRCPYKLAETDKISAWIFFSHFPHITRITNDNFYAVFHGFKPAVLLIARNEEYVDDLEKISAKYHAGRPFTNFIFSTIDVDAFPLFLPSLLPRLKHPAIVIFDPIKQLFYHRKFRIDSRTLETKTLSLLRDYENGKTSEVVRNYLREEKAMRERVLQGEEWRHQCESRNFLKYVPFQEPGLDGLGDSAATHDADIKDEVEKIRRILGK</sequence>
<feature type="signal peptide" evidence="5">
    <location>
        <begin position="1"/>
        <end position="18"/>
    </location>
</feature>
<comment type="caution">
    <text evidence="6">The sequence shown here is derived from an EMBL/GenBank/DDBJ whole genome shotgun (WGS) entry which is preliminary data.</text>
</comment>
<evidence type="ECO:0000256" key="3">
    <source>
        <dbReference type="ARBA" id="ARBA00022989"/>
    </source>
</evidence>
<dbReference type="PANTHER" id="PTHR46426">
    <property type="entry name" value="PROTEIN DISULFIDE-ISOMERASE TMX3"/>
    <property type="match status" value="1"/>
</dbReference>
<dbReference type="CDD" id="cd02961">
    <property type="entry name" value="PDI_a_family"/>
    <property type="match status" value="1"/>
</dbReference>
<dbReference type="EMBL" id="JARGDH010000006">
    <property type="protein sequence ID" value="KAL0266033.1"/>
    <property type="molecule type" value="Genomic_DNA"/>
</dbReference>
<evidence type="ECO:0000313" key="6">
    <source>
        <dbReference type="EMBL" id="KAL0266033.1"/>
    </source>
</evidence>
<gene>
    <name evidence="6" type="ORF">PYX00_011750</name>
</gene>
<dbReference type="InterPro" id="IPR036249">
    <property type="entry name" value="Thioredoxin-like_sf"/>
</dbReference>
<feature type="chain" id="PRO_5043822675" description="Thioredoxin domain-containing protein" evidence="5">
    <location>
        <begin position="19"/>
        <end position="536"/>
    </location>
</feature>
<dbReference type="InterPro" id="IPR052250">
    <property type="entry name" value="PDI_TMX3"/>
</dbReference>
<protein>
    <recommendedName>
        <fullName evidence="7">Thioredoxin domain-containing protein</fullName>
    </recommendedName>
</protein>
<name>A0AAW2H8C9_9NEOP</name>
<dbReference type="GO" id="GO:0005783">
    <property type="term" value="C:endoplasmic reticulum"/>
    <property type="evidence" value="ECO:0007669"/>
    <property type="project" value="TreeGrafter"/>
</dbReference>
<keyword evidence="5" id="KW-0732">Signal</keyword>
<dbReference type="GO" id="GO:0016020">
    <property type="term" value="C:membrane"/>
    <property type="evidence" value="ECO:0007669"/>
    <property type="project" value="UniProtKB-SubCell"/>
</dbReference>
<accession>A0AAW2H8C9</accession>
<dbReference type="PANTHER" id="PTHR46426:SF1">
    <property type="entry name" value="PROTEIN DISULFIDE-ISOMERASE TMX3"/>
    <property type="match status" value="1"/>
</dbReference>
<proteinExistence type="predicted"/>
<dbReference type="SUPFAM" id="SSF52833">
    <property type="entry name" value="Thioredoxin-like"/>
    <property type="match status" value="2"/>
</dbReference>